<dbReference type="GO" id="GO:0016787">
    <property type="term" value="F:hydrolase activity"/>
    <property type="evidence" value="ECO:0007669"/>
    <property type="project" value="UniProtKB-KW"/>
</dbReference>
<dbReference type="Pfam" id="PF06259">
    <property type="entry name" value="Abhydrolase_8"/>
    <property type="match status" value="1"/>
</dbReference>
<reference evidence="3 4" key="1">
    <citation type="submission" date="2018-10" db="EMBL/GenBank/DDBJ databases">
        <title>Sequencing the genomes of 1000 actinobacteria strains.</title>
        <authorList>
            <person name="Klenk H.-P."/>
        </authorList>
    </citation>
    <scope>NUCLEOTIDE SEQUENCE [LARGE SCALE GENOMIC DNA]</scope>
    <source>
        <strain evidence="3 4">DSM 45175</strain>
    </source>
</reference>
<gene>
    <name evidence="3" type="ORF">BDK92_4503</name>
</gene>
<dbReference type="EMBL" id="RBKT01000001">
    <property type="protein sequence ID" value="RKR90135.1"/>
    <property type="molecule type" value="Genomic_DNA"/>
</dbReference>
<comment type="caution">
    <text evidence="3">The sequence shown here is derived from an EMBL/GenBank/DDBJ whole genome shotgun (WGS) entry which is preliminary data.</text>
</comment>
<sequence length="541" mass="56274">MIGYAQLWSADPAAWRAAGATWRGVAGLTDRRVAEVTGTAAELRAGWAGPAGQAADRRLHGLASELVGSRPVFIEVEQILTEYAARISTAKAMLDATVRDAASRGVRVDRRGVASADPAAQPDRRDPTATRQPGGPEPAAVPEIAAGIAAALELATTADREAARRLADLAAGAGAGWATAPPAGPPPPGSDPAVVRRWWAGLTPAQRRWLVAHEPALVGRLDGVPVGDRDQANRLLLERQRGTLLAERSALLSGRITPAVAVELARIERTLAGFDVLGDRLVADTGPRAYLLGLDPAGDGRAVVALGDPDQAENVLTYVPGMTTDLPTIAGELGRAELMAARCADLAPTERTAVVLWLDYDAPDFLDQALHPRQAHDAGPALHSFQEGLRATHEGPPARQTVLGHSYGSLVVGTTARDHGIAADQVVFIGSPGVGVDRAADLHLPPDRVWAGTAGDDVIRHAAGPVELLGRLAVSGVLPGVGAMIAWGRPAEDLWFGADPSGADFGARVFGAGTDGHTGYWNAGNPALDSIARITLDGRAR</sequence>
<protein>
    <submittedName>
        <fullName evidence="3">Alpha/beta hydrolase family protein</fullName>
    </submittedName>
</protein>
<keyword evidence="3" id="KW-0378">Hydrolase</keyword>
<evidence type="ECO:0000259" key="2">
    <source>
        <dbReference type="Pfam" id="PF06259"/>
    </source>
</evidence>
<evidence type="ECO:0000256" key="1">
    <source>
        <dbReference type="SAM" id="MobiDB-lite"/>
    </source>
</evidence>
<evidence type="ECO:0000313" key="4">
    <source>
        <dbReference type="Proteomes" id="UP000277671"/>
    </source>
</evidence>
<dbReference type="InterPro" id="IPR029058">
    <property type="entry name" value="AB_hydrolase_fold"/>
</dbReference>
<dbReference type="SUPFAM" id="SSF53474">
    <property type="entry name" value="alpha/beta-Hydrolases"/>
    <property type="match status" value="1"/>
</dbReference>
<feature type="region of interest" description="Disordered" evidence="1">
    <location>
        <begin position="109"/>
        <end position="140"/>
    </location>
</feature>
<dbReference type="RefSeq" id="WP_281278634.1">
    <property type="nucleotide sequence ID" value="NZ_RBKT01000001.1"/>
</dbReference>
<dbReference type="AlphaFoldDB" id="A0A495JNB8"/>
<dbReference type="InterPro" id="IPR010427">
    <property type="entry name" value="DUF1023"/>
</dbReference>
<keyword evidence="4" id="KW-1185">Reference proteome</keyword>
<name>A0A495JNB8_9ACTN</name>
<accession>A0A495JNB8</accession>
<dbReference type="Proteomes" id="UP000277671">
    <property type="component" value="Unassembled WGS sequence"/>
</dbReference>
<evidence type="ECO:0000313" key="3">
    <source>
        <dbReference type="EMBL" id="RKR90135.1"/>
    </source>
</evidence>
<feature type="domain" description="DUF1023" evidence="2">
    <location>
        <begin position="295"/>
        <end position="463"/>
    </location>
</feature>
<proteinExistence type="predicted"/>
<organism evidence="3 4">
    <name type="scientific">Micromonospora pisi</name>
    <dbReference type="NCBI Taxonomy" id="589240"/>
    <lineage>
        <taxon>Bacteria</taxon>
        <taxon>Bacillati</taxon>
        <taxon>Actinomycetota</taxon>
        <taxon>Actinomycetes</taxon>
        <taxon>Micromonosporales</taxon>
        <taxon>Micromonosporaceae</taxon>
        <taxon>Micromonospora</taxon>
    </lineage>
</organism>